<keyword evidence="6 10" id="KW-0378">Hydrolase</keyword>
<dbReference type="Proteomes" id="UP000825935">
    <property type="component" value="Chromosome 10"/>
</dbReference>
<dbReference type="PROSITE" id="PS51746">
    <property type="entry name" value="PPM_2"/>
    <property type="match status" value="1"/>
</dbReference>
<evidence type="ECO:0000313" key="13">
    <source>
        <dbReference type="Proteomes" id="UP000825935"/>
    </source>
</evidence>
<evidence type="ECO:0000256" key="3">
    <source>
        <dbReference type="ARBA" id="ARBA00006702"/>
    </source>
</evidence>
<sequence length="370" mass="41253">MSPLSGCCWHLQRCIGPSDGVDDYKDDFLCHRDVAHNGVGVFSVALVQANEPLEDHSQLRIGSFGTLIGIYDGHGGPEASEFISRCLFSKIETFAERFGEMSCRVLKEAFKATEDEFLTVVDENWHIRPQIASVGSCCLVGVISGSNLYIANVGDSRVVLGTGKRGRVGAVRLSEDHNAAVAEVRDELKAQHPDDSNIVVLKHGVWRVKGIIQVSRSIGDLYLKKPEFKREVVSRFGMPLILKRPVLSAEPALYERVLIAEDRFLIFASDGLWDQITDQEACKFVQRNPQIGIARKLVQVALERAAKKREMRYSVMREIEPGVRRYFHDDISVIVVHLDPKLCGVPFQWGHGPLIGLPNAFIDIFSSNNL</sequence>
<reference evidence="12" key="1">
    <citation type="submission" date="2021-08" db="EMBL/GenBank/DDBJ databases">
        <title>WGS assembly of Ceratopteris richardii.</title>
        <authorList>
            <person name="Marchant D.B."/>
            <person name="Chen G."/>
            <person name="Jenkins J."/>
            <person name="Shu S."/>
            <person name="Leebens-Mack J."/>
            <person name="Grimwood J."/>
            <person name="Schmutz J."/>
            <person name="Soltis P."/>
            <person name="Soltis D."/>
            <person name="Chen Z.-H."/>
        </authorList>
    </citation>
    <scope>NUCLEOTIDE SEQUENCE</scope>
    <source>
        <strain evidence="12">Whitten #5841</strain>
        <tissue evidence="12">Leaf</tissue>
    </source>
</reference>
<evidence type="ECO:0000256" key="8">
    <source>
        <dbReference type="ARBA" id="ARBA00022912"/>
    </source>
</evidence>
<comment type="similarity">
    <text evidence="3 10">Belongs to the PP2C family.</text>
</comment>
<keyword evidence="5" id="KW-0479">Metal-binding</keyword>
<feature type="domain" description="PPM-type phosphatase" evidence="11">
    <location>
        <begin position="38"/>
        <end position="338"/>
    </location>
</feature>
<evidence type="ECO:0000256" key="10">
    <source>
        <dbReference type="RuleBase" id="RU003465"/>
    </source>
</evidence>
<comment type="cofactor">
    <cofactor evidence="2">
        <name>Mg(2+)</name>
        <dbReference type="ChEBI" id="CHEBI:18420"/>
    </cofactor>
</comment>
<dbReference type="SUPFAM" id="SSF81606">
    <property type="entry name" value="PP2C-like"/>
    <property type="match status" value="1"/>
</dbReference>
<evidence type="ECO:0000256" key="2">
    <source>
        <dbReference type="ARBA" id="ARBA00001946"/>
    </source>
</evidence>
<keyword evidence="9" id="KW-0464">Manganese</keyword>
<evidence type="ECO:0000256" key="7">
    <source>
        <dbReference type="ARBA" id="ARBA00022842"/>
    </source>
</evidence>
<name>A0A8T2U023_CERRI</name>
<dbReference type="SMART" id="SM00332">
    <property type="entry name" value="PP2Cc"/>
    <property type="match status" value="1"/>
</dbReference>
<dbReference type="FunFam" id="3.60.40.10:FF:000020">
    <property type="entry name" value="Probable protein phosphatase 2C 42"/>
    <property type="match status" value="1"/>
</dbReference>
<dbReference type="InterPro" id="IPR015655">
    <property type="entry name" value="PP2C"/>
</dbReference>
<dbReference type="GO" id="GO:0004722">
    <property type="term" value="F:protein serine/threonine phosphatase activity"/>
    <property type="evidence" value="ECO:0007669"/>
    <property type="project" value="UniProtKB-EC"/>
</dbReference>
<dbReference type="InterPro" id="IPR000222">
    <property type="entry name" value="PP2C_BS"/>
</dbReference>
<comment type="caution">
    <text evidence="12">The sequence shown here is derived from an EMBL/GenBank/DDBJ whole genome shotgun (WGS) entry which is preliminary data.</text>
</comment>
<dbReference type="PROSITE" id="PS01032">
    <property type="entry name" value="PPM_1"/>
    <property type="match status" value="1"/>
</dbReference>
<protein>
    <recommendedName>
        <fullName evidence="4">protein-serine/threonine phosphatase</fullName>
        <ecNumber evidence="4">3.1.3.16</ecNumber>
    </recommendedName>
</protein>
<dbReference type="AlphaFoldDB" id="A0A8T2U023"/>
<dbReference type="CDD" id="cd00143">
    <property type="entry name" value="PP2Cc"/>
    <property type="match status" value="1"/>
</dbReference>
<gene>
    <name evidence="12" type="ORF">KP509_10G023400</name>
</gene>
<dbReference type="PANTHER" id="PTHR47992">
    <property type="entry name" value="PROTEIN PHOSPHATASE"/>
    <property type="match status" value="1"/>
</dbReference>
<evidence type="ECO:0000259" key="11">
    <source>
        <dbReference type="PROSITE" id="PS51746"/>
    </source>
</evidence>
<evidence type="ECO:0000256" key="5">
    <source>
        <dbReference type="ARBA" id="ARBA00022723"/>
    </source>
</evidence>
<evidence type="ECO:0000256" key="1">
    <source>
        <dbReference type="ARBA" id="ARBA00001936"/>
    </source>
</evidence>
<evidence type="ECO:0000313" key="12">
    <source>
        <dbReference type="EMBL" id="KAH7426954.1"/>
    </source>
</evidence>
<dbReference type="OrthoDB" id="420076at2759"/>
<keyword evidence="7" id="KW-0460">Magnesium</keyword>
<dbReference type="InterPro" id="IPR036457">
    <property type="entry name" value="PPM-type-like_dom_sf"/>
</dbReference>
<dbReference type="EC" id="3.1.3.16" evidence="4"/>
<dbReference type="Pfam" id="PF00481">
    <property type="entry name" value="PP2C"/>
    <property type="match status" value="1"/>
</dbReference>
<keyword evidence="13" id="KW-1185">Reference proteome</keyword>
<organism evidence="12 13">
    <name type="scientific">Ceratopteris richardii</name>
    <name type="common">Triangle waterfern</name>
    <dbReference type="NCBI Taxonomy" id="49495"/>
    <lineage>
        <taxon>Eukaryota</taxon>
        <taxon>Viridiplantae</taxon>
        <taxon>Streptophyta</taxon>
        <taxon>Embryophyta</taxon>
        <taxon>Tracheophyta</taxon>
        <taxon>Polypodiopsida</taxon>
        <taxon>Polypodiidae</taxon>
        <taxon>Polypodiales</taxon>
        <taxon>Pteridineae</taxon>
        <taxon>Pteridaceae</taxon>
        <taxon>Parkerioideae</taxon>
        <taxon>Ceratopteris</taxon>
    </lineage>
</organism>
<dbReference type="Gene3D" id="3.60.40.10">
    <property type="entry name" value="PPM-type phosphatase domain"/>
    <property type="match status" value="1"/>
</dbReference>
<dbReference type="EMBL" id="CM035415">
    <property type="protein sequence ID" value="KAH7426954.1"/>
    <property type="molecule type" value="Genomic_DNA"/>
</dbReference>
<accession>A0A8T2U023</accession>
<comment type="cofactor">
    <cofactor evidence="1">
        <name>Mn(2+)</name>
        <dbReference type="ChEBI" id="CHEBI:29035"/>
    </cofactor>
</comment>
<proteinExistence type="inferred from homology"/>
<keyword evidence="8 10" id="KW-0904">Protein phosphatase</keyword>
<evidence type="ECO:0000256" key="9">
    <source>
        <dbReference type="ARBA" id="ARBA00023211"/>
    </source>
</evidence>
<evidence type="ECO:0000256" key="6">
    <source>
        <dbReference type="ARBA" id="ARBA00022801"/>
    </source>
</evidence>
<dbReference type="InterPro" id="IPR001932">
    <property type="entry name" value="PPM-type_phosphatase-like_dom"/>
</dbReference>
<dbReference type="GO" id="GO:0046872">
    <property type="term" value="F:metal ion binding"/>
    <property type="evidence" value="ECO:0007669"/>
    <property type="project" value="UniProtKB-KW"/>
</dbReference>
<evidence type="ECO:0000256" key="4">
    <source>
        <dbReference type="ARBA" id="ARBA00013081"/>
    </source>
</evidence>